<name>A0ABN0PRQ3_9GAMM</name>
<organism evidence="1 2">
    <name type="scientific">Shewanella decolorationis S12</name>
    <dbReference type="NCBI Taxonomy" id="1353536"/>
    <lineage>
        <taxon>Bacteria</taxon>
        <taxon>Pseudomonadati</taxon>
        <taxon>Pseudomonadota</taxon>
        <taxon>Gammaproteobacteria</taxon>
        <taxon>Alteromonadales</taxon>
        <taxon>Shewanellaceae</taxon>
        <taxon>Shewanella</taxon>
    </lineage>
</organism>
<sequence length="53" mass="6023">MPKNIMLAKSNSKISNNIVTINSFLINTLELDNKERVNAESILFLRIERYGGV</sequence>
<dbReference type="EMBL" id="AXZL01000043">
    <property type="protein sequence ID" value="ESE42825.1"/>
    <property type="molecule type" value="Genomic_DNA"/>
</dbReference>
<comment type="caution">
    <text evidence="1">The sequence shown here is derived from an EMBL/GenBank/DDBJ whole genome shotgun (WGS) entry which is preliminary data.</text>
</comment>
<evidence type="ECO:0000313" key="1">
    <source>
        <dbReference type="EMBL" id="ESE42825.1"/>
    </source>
</evidence>
<evidence type="ECO:0000313" key="2">
    <source>
        <dbReference type="Proteomes" id="UP000017548"/>
    </source>
</evidence>
<keyword evidence="2" id="KW-1185">Reference proteome</keyword>
<accession>A0ABN0PRQ3</accession>
<protein>
    <submittedName>
        <fullName evidence="1">Uncharacterized protein</fullName>
    </submittedName>
</protein>
<gene>
    <name evidence="1" type="ORF">SHD_0472</name>
</gene>
<reference evidence="1 2" key="1">
    <citation type="journal article" date="2013" name="Genome Announc.">
        <title>Draft Genome Sequence of Shewanella decolorationis S12, a Dye-Degrading Bacterium Isolated from a Wastewater Treatment Plant.</title>
        <authorList>
            <person name="Xu M."/>
            <person name="Fang Y."/>
            <person name="Liu J."/>
            <person name="Chen X."/>
            <person name="Sun G."/>
            <person name="Guo J."/>
            <person name="Hua Z."/>
            <person name="Tu Q."/>
            <person name="Wu L."/>
            <person name="Zhou J."/>
            <person name="Liu X."/>
        </authorList>
    </citation>
    <scope>NUCLEOTIDE SEQUENCE [LARGE SCALE GENOMIC DNA]</scope>
    <source>
        <strain evidence="1 2">S12</strain>
    </source>
</reference>
<proteinExistence type="predicted"/>
<dbReference type="Proteomes" id="UP000017548">
    <property type="component" value="Unassembled WGS sequence"/>
</dbReference>